<comment type="similarity">
    <text evidence="3">Belongs to the neuregulin family.</text>
</comment>
<keyword evidence="8 16" id="KW-1133">Transmembrane helix</keyword>
<dbReference type="RefSeq" id="XP_042563900.1">
    <property type="nucleotide sequence ID" value="XM_042707966.1"/>
</dbReference>
<dbReference type="PANTHER" id="PTHR11100:SF20">
    <property type="entry name" value="PRO-NEUREGULIN-2, MEMBRANE-BOUND ISOFORM"/>
    <property type="match status" value="1"/>
</dbReference>
<dbReference type="InterPro" id="IPR040180">
    <property type="entry name" value="Neuregulin"/>
</dbReference>
<feature type="region of interest" description="Disordered" evidence="15">
    <location>
        <begin position="632"/>
        <end position="740"/>
    </location>
</feature>
<evidence type="ECO:0000256" key="4">
    <source>
        <dbReference type="ARBA" id="ARBA00022475"/>
    </source>
</evidence>
<evidence type="ECO:0000313" key="20">
    <source>
        <dbReference type="RefSeq" id="XP_042563900.1"/>
    </source>
</evidence>
<keyword evidence="12" id="KW-0325">Glycoprotein</keyword>
<gene>
    <name evidence="20" type="primary">nrg2b</name>
</gene>
<dbReference type="InterPro" id="IPR013098">
    <property type="entry name" value="Ig_I-set"/>
</dbReference>
<dbReference type="GO" id="GO:0005886">
    <property type="term" value="C:plasma membrane"/>
    <property type="evidence" value="ECO:0007669"/>
    <property type="project" value="UniProtKB-SubCell"/>
</dbReference>
<dbReference type="Proteomes" id="UP000515152">
    <property type="component" value="Chromosome 6"/>
</dbReference>
<name>A0A8M1KMT2_CLUHA</name>
<protein>
    <submittedName>
        <fullName evidence="20">Neuregulin 2b</fullName>
    </submittedName>
</protein>
<evidence type="ECO:0000256" key="11">
    <source>
        <dbReference type="ARBA" id="ARBA00023157"/>
    </source>
</evidence>
<evidence type="ECO:0000256" key="16">
    <source>
        <dbReference type="SAM" id="Phobius"/>
    </source>
</evidence>
<evidence type="ECO:0000256" key="6">
    <source>
        <dbReference type="ARBA" id="ARBA00022536"/>
    </source>
</evidence>
<dbReference type="PROSITE" id="PS50835">
    <property type="entry name" value="IG_LIKE"/>
    <property type="match status" value="1"/>
</dbReference>
<dbReference type="FunFam" id="2.60.40.10:FF:000333">
    <property type="entry name" value="Down syndrome cell adhesion molecule"/>
    <property type="match status" value="1"/>
</dbReference>
<feature type="disulfide bond" evidence="14">
    <location>
        <begin position="301"/>
        <end position="318"/>
    </location>
</feature>
<dbReference type="KEGG" id="char:105897433"/>
<comment type="caution">
    <text evidence="14">Lacks conserved residue(s) required for the propagation of feature annotation.</text>
</comment>
<evidence type="ECO:0000256" key="15">
    <source>
        <dbReference type="SAM" id="MobiDB-lite"/>
    </source>
</evidence>
<feature type="domain" description="Ig-like" evidence="18">
    <location>
        <begin position="187"/>
        <end position="275"/>
    </location>
</feature>
<dbReference type="OrthoDB" id="6127080at2759"/>
<evidence type="ECO:0000256" key="12">
    <source>
        <dbReference type="ARBA" id="ARBA00023180"/>
    </source>
</evidence>
<feature type="transmembrane region" description="Helical" evidence="16">
    <location>
        <begin position="356"/>
        <end position="378"/>
    </location>
</feature>
<keyword evidence="10 16" id="KW-0472">Membrane</keyword>
<keyword evidence="7 16" id="KW-0812">Transmembrane</keyword>
<dbReference type="InterPro" id="IPR057909">
    <property type="entry name" value="NRG2_N"/>
</dbReference>
<dbReference type="InterPro" id="IPR003598">
    <property type="entry name" value="Ig_sub2"/>
</dbReference>
<evidence type="ECO:0000256" key="14">
    <source>
        <dbReference type="PROSITE-ProRule" id="PRU00076"/>
    </source>
</evidence>
<keyword evidence="9" id="KW-0339">Growth factor</keyword>
<feature type="region of interest" description="Disordered" evidence="15">
    <location>
        <begin position="430"/>
        <end position="497"/>
    </location>
</feature>
<dbReference type="GO" id="GO:0048513">
    <property type="term" value="P:animal organ development"/>
    <property type="evidence" value="ECO:0007669"/>
    <property type="project" value="TreeGrafter"/>
</dbReference>
<feature type="compositionally biased region" description="Basic residues" evidence="15">
    <location>
        <begin position="640"/>
        <end position="655"/>
    </location>
</feature>
<evidence type="ECO:0000256" key="9">
    <source>
        <dbReference type="ARBA" id="ARBA00023030"/>
    </source>
</evidence>
<keyword evidence="5" id="KW-0964">Secreted</keyword>
<dbReference type="GO" id="GO:0035556">
    <property type="term" value="P:intracellular signal transduction"/>
    <property type="evidence" value="ECO:0007669"/>
    <property type="project" value="TreeGrafter"/>
</dbReference>
<dbReference type="InterPro" id="IPR007110">
    <property type="entry name" value="Ig-like_dom"/>
</dbReference>
<sequence>MQQRDFFNRASTADWSYFRFLSGSCFPIAGCMGQSGSHTDGTDSCARSAAPRLYRSPFTVSRHRNPTPSSAAPRQPREHCSTASGPPLSPSRRNRAYRAAVVIEGEVFALPENVSVEPYSVNVRVLDVWPVNGGGLEREQLVTVGDFGTEAPCVLYSERLLLLWTPARGTSRRRWRAFCVRTGASPPKLRPLRGQSLAEGEKLQLRCEVTDGNPGPAFRWYKDGSELKKSRDIKIKSNKKSSKMQISRVRLEDAGNYSCVAENILGRDNASSTVSVHSFTTTLSPASSHSRPCNETEKTHCVNGGDCYVIHGLNQLSCKCPNDYTGDRCQQSVMADFYKHLGIEFMEAEELYQKRVLTITGICVALLVVGIVCVVAYCKTKKQRKKMQQHMHQNMCAEPNRMLANGPNHPGPAPEEIPMVDYISKNVPASERVTRHGTETSGNFSGSRISSRSHHSSTASHASSHRHEERTWSMERSDSMNSDCHSGALSSSVGTSKCSSPACMARRAATHCAHPESPGRPPLSYRDSYDSLMDSPHSERYVSALTTPARLSPVDFGQVPTFQITTPNASHALSLPPAAAAAMATYPIVDDDQPLLRRYHRSRRPCYTAESTGSLPSSPYRLADDDAYETTQEYAGARERSRRTSRRPRRSRNSHATHSSHSNLSDSEWDEEYGWGGAELGHGESTPFLSALNMNSPSPEPATIYRPTHTPTHTPCLANPPRRMHGRLSQPRGRPNNAPL</sequence>
<evidence type="ECO:0000256" key="13">
    <source>
        <dbReference type="ARBA" id="ARBA00023319"/>
    </source>
</evidence>
<feature type="compositionally biased region" description="Polar residues" evidence="15">
    <location>
        <begin position="656"/>
        <end position="666"/>
    </location>
</feature>
<dbReference type="AlphaFoldDB" id="A0A8M1KMT2"/>
<feature type="region of interest" description="Disordered" evidence="15">
    <location>
        <begin position="58"/>
        <end position="92"/>
    </location>
</feature>
<evidence type="ECO:0000256" key="5">
    <source>
        <dbReference type="ARBA" id="ARBA00022525"/>
    </source>
</evidence>
<dbReference type="PROSITE" id="PS50026">
    <property type="entry name" value="EGF_3"/>
    <property type="match status" value="1"/>
</dbReference>
<feature type="compositionally biased region" description="Polar residues" evidence="15">
    <location>
        <begin position="479"/>
        <end position="497"/>
    </location>
</feature>
<comment type="subcellular location">
    <subcellularLocation>
        <location evidence="1">Cell membrane</location>
        <topology evidence="1">Single-pass type I membrane protein</topology>
    </subcellularLocation>
    <subcellularLocation>
        <location evidence="2">Secreted</location>
    </subcellularLocation>
</comment>
<dbReference type="CTD" id="100270726"/>
<accession>A0A8M1KMT2</accession>
<keyword evidence="19" id="KW-1185">Reference proteome</keyword>
<evidence type="ECO:0000313" key="19">
    <source>
        <dbReference type="Proteomes" id="UP000515152"/>
    </source>
</evidence>
<keyword evidence="4" id="KW-1003">Cell membrane</keyword>
<dbReference type="InterPro" id="IPR003599">
    <property type="entry name" value="Ig_sub"/>
</dbReference>
<evidence type="ECO:0000256" key="1">
    <source>
        <dbReference type="ARBA" id="ARBA00004251"/>
    </source>
</evidence>
<dbReference type="Pfam" id="PF07679">
    <property type="entry name" value="I-set"/>
    <property type="match status" value="1"/>
</dbReference>
<dbReference type="Pfam" id="PF02158">
    <property type="entry name" value="Neuregulin"/>
    <property type="match status" value="1"/>
</dbReference>
<evidence type="ECO:0000256" key="8">
    <source>
        <dbReference type="ARBA" id="ARBA00022989"/>
    </source>
</evidence>
<evidence type="ECO:0000259" key="18">
    <source>
        <dbReference type="PROSITE" id="PS50835"/>
    </source>
</evidence>
<evidence type="ECO:0000256" key="2">
    <source>
        <dbReference type="ARBA" id="ARBA00004613"/>
    </source>
</evidence>
<dbReference type="PANTHER" id="PTHR11100">
    <property type="entry name" value="HEREGULIN-NEUREGULIN FAMILY MEMBER"/>
    <property type="match status" value="1"/>
</dbReference>
<feature type="domain" description="EGF-like" evidence="17">
    <location>
        <begin position="289"/>
        <end position="330"/>
    </location>
</feature>
<dbReference type="GO" id="GO:0007399">
    <property type="term" value="P:nervous system development"/>
    <property type="evidence" value="ECO:0007669"/>
    <property type="project" value="InterPro"/>
</dbReference>
<organism evidence="19 20">
    <name type="scientific">Clupea harengus</name>
    <name type="common">Atlantic herring</name>
    <dbReference type="NCBI Taxonomy" id="7950"/>
    <lineage>
        <taxon>Eukaryota</taxon>
        <taxon>Metazoa</taxon>
        <taxon>Chordata</taxon>
        <taxon>Craniata</taxon>
        <taxon>Vertebrata</taxon>
        <taxon>Euteleostomi</taxon>
        <taxon>Actinopterygii</taxon>
        <taxon>Neopterygii</taxon>
        <taxon>Teleostei</taxon>
        <taxon>Clupei</taxon>
        <taxon>Clupeiformes</taxon>
        <taxon>Clupeoidei</taxon>
        <taxon>Clupeidae</taxon>
        <taxon>Clupea</taxon>
    </lineage>
</organism>
<dbReference type="InterPro" id="IPR000742">
    <property type="entry name" value="EGF"/>
</dbReference>
<evidence type="ECO:0000256" key="7">
    <source>
        <dbReference type="ARBA" id="ARBA00022692"/>
    </source>
</evidence>
<dbReference type="GO" id="GO:0008083">
    <property type="term" value="F:growth factor activity"/>
    <property type="evidence" value="ECO:0007669"/>
    <property type="project" value="UniProtKB-KW"/>
</dbReference>
<dbReference type="InterPro" id="IPR002154">
    <property type="entry name" value="Neuregulin_C"/>
</dbReference>
<evidence type="ECO:0000256" key="3">
    <source>
        <dbReference type="ARBA" id="ARBA00008216"/>
    </source>
</evidence>
<keyword evidence="6 14" id="KW-0245">EGF-like domain</keyword>
<feature type="disulfide bond" evidence="14">
    <location>
        <begin position="320"/>
        <end position="329"/>
    </location>
</feature>
<dbReference type="PROSITE" id="PS00022">
    <property type="entry name" value="EGF_1"/>
    <property type="match status" value="1"/>
</dbReference>
<proteinExistence type="inferred from homology"/>
<dbReference type="Pfam" id="PF25518">
    <property type="entry name" value="NRG2_N"/>
    <property type="match status" value="1"/>
</dbReference>
<feature type="compositionally biased region" description="Basic and acidic residues" evidence="15">
    <location>
        <begin position="465"/>
        <end position="478"/>
    </location>
</feature>
<reference evidence="20" key="1">
    <citation type="submission" date="2025-08" db="UniProtKB">
        <authorList>
            <consortium name="RefSeq"/>
        </authorList>
    </citation>
    <scope>IDENTIFICATION</scope>
</reference>
<keyword evidence="11 14" id="KW-1015">Disulfide bond</keyword>
<dbReference type="GeneID" id="105897433"/>
<evidence type="ECO:0000259" key="17">
    <source>
        <dbReference type="PROSITE" id="PS50026"/>
    </source>
</evidence>
<dbReference type="SMART" id="SM00409">
    <property type="entry name" value="IG"/>
    <property type="match status" value="1"/>
</dbReference>
<keyword evidence="13" id="KW-0393">Immunoglobulin domain</keyword>
<dbReference type="GO" id="GO:0005615">
    <property type="term" value="C:extracellular space"/>
    <property type="evidence" value="ECO:0007669"/>
    <property type="project" value="TreeGrafter"/>
</dbReference>
<evidence type="ECO:0000256" key="10">
    <source>
        <dbReference type="ARBA" id="ARBA00023136"/>
    </source>
</evidence>
<dbReference type="SMART" id="SM00408">
    <property type="entry name" value="IGc2"/>
    <property type="match status" value="1"/>
</dbReference>